<organism evidence="1 2">
    <name type="scientific">Seiridium unicorne</name>
    <dbReference type="NCBI Taxonomy" id="138068"/>
    <lineage>
        <taxon>Eukaryota</taxon>
        <taxon>Fungi</taxon>
        <taxon>Dikarya</taxon>
        <taxon>Ascomycota</taxon>
        <taxon>Pezizomycotina</taxon>
        <taxon>Sordariomycetes</taxon>
        <taxon>Xylariomycetidae</taxon>
        <taxon>Amphisphaeriales</taxon>
        <taxon>Sporocadaceae</taxon>
        <taxon>Seiridium</taxon>
    </lineage>
</organism>
<dbReference type="EMBL" id="JARVKF010000035">
    <property type="protein sequence ID" value="KAK9424578.1"/>
    <property type="molecule type" value="Genomic_DNA"/>
</dbReference>
<gene>
    <name evidence="1" type="ORF">SUNI508_03454</name>
</gene>
<evidence type="ECO:0000313" key="1">
    <source>
        <dbReference type="EMBL" id="KAK9424578.1"/>
    </source>
</evidence>
<keyword evidence="2" id="KW-1185">Reference proteome</keyword>
<protein>
    <submittedName>
        <fullName evidence="1">Uncharacterized protein</fullName>
    </submittedName>
</protein>
<name>A0ABR2VCF6_9PEZI</name>
<evidence type="ECO:0000313" key="2">
    <source>
        <dbReference type="Proteomes" id="UP001408356"/>
    </source>
</evidence>
<dbReference type="Proteomes" id="UP001408356">
    <property type="component" value="Unassembled WGS sequence"/>
</dbReference>
<accession>A0ABR2VCF6</accession>
<proteinExistence type="predicted"/>
<comment type="caution">
    <text evidence="1">The sequence shown here is derived from an EMBL/GenBank/DDBJ whole genome shotgun (WGS) entry which is preliminary data.</text>
</comment>
<reference evidence="1 2" key="1">
    <citation type="journal article" date="2024" name="J. Plant Pathol.">
        <title>Sequence and assembly of the genome of Seiridium unicorne, isolate CBS 538.82, causal agent of cypress canker disease.</title>
        <authorList>
            <person name="Scali E."/>
            <person name="Rocca G.D."/>
            <person name="Danti R."/>
            <person name="Garbelotto M."/>
            <person name="Barberini S."/>
            <person name="Baroncelli R."/>
            <person name="Emiliani G."/>
        </authorList>
    </citation>
    <scope>NUCLEOTIDE SEQUENCE [LARGE SCALE GENOMIC DNA]</scope>
    <source>
        <strain evidence="1 2">BM-138-508</strain>
    </source>
</reference>
<sequence length="184" mass="20690">MASTDINLHLPSRYLPESEESTLATPPLDLFCRTWAVTHSTLSMWRSAKNVRITYKDLGNSKVDDLVEYEKNGSLKNVKGVDKLLGPGSWNWRGSGLLKLITSHWEVLGFGELATGERWMVIWFAKTLFTEEGVDVLTDEQAGLPEPALNTILDRLAKLDHVGKIVEKDMKPVDIKLPWTLKDA</sequence>